<accession>A0ABR1IV41</accession>
<keyword evidence="2" id="KW-1185">Reference proteome</keyword>
<dbReference type="InterPro" id="IPR032675">
    <property type="entry name" value="LRR_dom_sf"/>
</dbReference>
<protein>
    <recommendedName>
        <fullName evidence="3">F-box domain-containing protein</fullName>
    </recommendedName>
</protein>
<evidence type="ECO:0008006" key="3">
    <source>
        <dbReference type="Google" id="ProtNLM"/>
    </source>
</evidence>
<gene>
    <name evidence="1" type="ORF">VKT23_017374</name>
</gene>
<dbReference type="SUPFAM" id="SSF52047">
    <property type="entry name" value="RNI-like"/>
    <property type="match status" value="1"/>
</dbReference>
<dbReference type="Gene3D" id="3.80.10.10">
    <property type="entry name" value="Ribonuclease Inhibitor"/>
    <property type="match status" value="1"/>
</dbReference>
<organism evidence="1 2">
    <name type="scientific">Marasmiellus scandens</name>
    <dbReference type="NCBI Taxonomy" id="2682957"/>
    <lineage>
        <taxon>Eukaryota</taxon>
        <taxon>Fungi</taxon>
        <taxon>Dikarya</taxon>
        <taxon>Basidiomycota</taxon>
        <taxon>Agaricomycotina</taxon>
        <taxon>Agaricomycetes</taxon>
        <taxon>Agaricomycetidae</taxon>
        <taxon>Agaricales</taxon>
        <taxon>Marasmiineae</taxon>
        <taxon>Omphalotaceae</taxon>
        <taxon>Marasmiellus</taxon>
    </lineage>
</organism>
<evidence type="ECO:0000313" key="1">
    <source>
        <dbReference type="EMBL" id="KAK7439799.1"/>
    </source>
</evidence>
<evidence type="ECO:0000313" key="2">
    <source>
        <dbReference type="Proteomes" id="UP001498398"/>
    </source>
</evidence>
<comment type="caution">
    <text evidence="1">The sequence shown here is derived from an EMBL/GenBank/DDBJ whole genome shotgun (WGS) entry which is preliminary data.</text>
</comment>
<dbReference type="Proteomes" id="UP001498398">
    <property type="component" value="Unassembled WGS sequence"/>
</dbReference>
<sequence length="591" mass="66425">MIQTCSHCGNREVVVTPGPLQPAELSEQLRSLHGVIFSNSQRNKVLEYIAECDRDVQEIDVTIAALKEKRNSLKNKTFTYRSLVAPIRRLPPELLSRIFVLYCSKQGNRFSLREGKSSPASNSIAALERPTFVLNMVCHGWREVALSVPRIWSNFNLVLDTYSWAPREDTGYVCTKIQNALQTYLELSRNAPLTISFSCLRPSGFDVASQQEIMKQLIQHSDRWQFLTLSLDYPQETEYPQDKCFEGCWSSLVRLPSLKSFELTAGKVSELKLDNLFRVLAHASNLDSFHLVASDISVSSSSTDNLPWNRMTSLCVGRVLRIANLPMLKMCINLTALTLQFIQIRGSDSNDSNVSLITLPCLQSLTIKLQIGTIHVPFVVPSLTSLTLEEMGGQFDYNFQMGGQSDSNFQWPIDHLVSLLSRSKCVLTSLHLECTSLQDEQVLALLEVVPSLLELGLDENHRTCMVTDHLLQTLTLDMSTAPQGASRVLVPNLQRLILHLRNPFRFNFANLVAMLRSRSPGHTSNAGGCPFLFILSIFCRKYSRPNSDLIASQRESLVELERFGMSVDVSKVDRSMDYDDISDGPCSCCNR</sequence>
<proteinExistence type="predicted"/>
<dbReference type="EMBL" id="JBANRG010000071">
    <property type="protein sequence ID" value="KAK7439799.1"/>
    <property type="molecule type" value="Genomic_DNA"/>
</dbReference>
<name>A0ABR1IV41_9AGAR</name>
<reference evidence="1 2" key="1">
    <citation type="submission" date="2024-01" db="EMBL/GenBank/DDBJ databases">
        <title>A draft genome for the cacao thread blight pathogen Marasmiellus scandens.</title>
        <authorList>
            <person name="Baruah I.K."/>
            <person name="Leung J."/>
            <person name="Bukari Y."/>
            <person name="Amoako-Attah I."/>
            <person name="Meinhardt L.W."/>
            <person name="Bailey B.A."/>
            <person name="Cohen S.P."/>
        </authorList>
    </citation>
    <scope>NUCLEOTIDE SEQUENCE [LARGE SCALE GENOMIC DNA]</scope>
    <source>
        <strain evidence="1 2">GH-19</strain>
    </source>
</reference>